<dbReference type="GO" id="GO:0005829">
    <property type="term" value="C:cytosol"/>
    <property type="evidence" value="ECO:0007669"/>
    <property type="project" value="TreeGrafter"/>
</dbReference>
<organism evidence="1 2">
    <name type="scientific">Streptomyces regalis</name>
    <dbReference type="NCBI Taxonomy" id="68262"/>
    <lineage>
        <taxon>Bacteria</taxon>
        <taxon>Bacillati</taxon>
        <taxon>Actinomycetota</taxon>
        <taxon>Actinomycetes</taxon>
        <taxon>Kitasatosporales</taxon>
        <taxon>Streptomycetaceae</taxon>
        <taxon>Streptomyces</taxon>
    </lineage>
</organism>
<keyword evidence="2" id="KW-1185">Reference proteome</keyword>
<dbReference type="EMBL" id="LLZG01000078">
    <property type="protein sequence ID" value="KUL40498.1"/>
    <property type="molecule type" value="Genomic_DNA"/>
</dbReference>
<dbReference type="InterPro" id="IPR023214">
    <property type="entry name" value="HAD_sf"/>
</dbReference>
<protein>
    <submittedName>
        <fullName evidence="1">HAD family hydrolase</fullName>
    </submittedName>
</protein>
<dbReference type="GO" id="GO:0008967">
    <property type="term" value="F:phosphoglycolate phosphatase activity"/>
    <property type="evidence" value="ECO:0007669"/>
    <property type="project" value="TreeGrafter"/>
</dbReference>
<dbReference type="AlphaFoldDB" id="A0A0X3V746"/>
<keyword evidence="1" id="KW-0378">Hydrolase</keyword>
<evidence type="ECO:0000313" key="2">
    <source>
        <dbReference type="Proteomes" id="UP000053923"/>
    </source>
</evidence>
<dbReference type="SFLD" id="SFLDG01129">
    <property type="entry name" value="C1.5:_HAD__Beta-PGM__Phosphata"/>
    <property type="match status" value="1"/>
</dbReference>
<reference evidence="2" key="1">
    <citation type="submission" date="2015-10" db="EMBL/GenBank/DDBJ databases">
        <authorList>
            <person name="Ju K.-S."/>
            <person name="Doroghazi J.R."/>
            <person name="Metcalf W.W."/>
        </authorList>
    </citation>
    <scope>NUCLEOTIDE SEQUENCE [LARGE SCALE GENOMIC DNA]</scope>
    <source>
        <strain evidence="2">NRRL 3151</strain>
    </source>
</reference>
<name>A0A0X3V746_9ACTN</name>
<dbReference type="InterPro" id="IPR036412">
    <property type="entry name" value="HAD-like_sf"/>
</dbReference>
<dbReference type="GO" id="GO:0006281">
    <property type="term" value="P:DNA repair"/>
    <property type="evidence" value="ECO:0007669"/>
    <property type="project" value="TreeGrafter"/>
</dbReference>
<dbReference type="CDD" id="cd01427">
    <property type="entry name" value="HAD_like"/>
    <property type="match status" value="1"/>
</dbReference>
<accession>A0A0X3V746</accession>
<dbReference type="InterPro" id="IPR006439">
    <property type="entry name" value="HAD-SF_hydro_IA"/>
</dbReference>
<evidence type="ECO:0000313" key="1">
    <source>
        <dbReference type="EMBL" id="KUL40498.1"/>
    </source>
</evidence>
<dbReference type="PANTHER" id="PTHR43434">
    <property type="entry name" value="PHOSPHOGLYCOLATE PHOSPHATASE"/>
    <property type="match status" value="1"/>
</dbReference>
<dbReference type="SFLD" id="SFLDS00003">
    <property type="entry name" value="Haloacid_Dehalogenase"/>
    <property type="match status" value="1"/>
</dbReference>
<dbReference type="PANTHER" id="PTHR43434:SF1">
    <property type="entry name" value="PHOSPHOGLYCOLATE PHOSPHATASE"/>
    <property type="match status" value="1"/>
</dbReference>
<sequence length="229" mass="25353">MAGARVVLWDFDGPICTLFARHPSVGVAAGFVEWLNRLGLAELLDEKERRLEDPQAVLRAIDRRHRGSDLVAEMEERLTKEELHAAAGAMPTAWADPLIRTWKAVGSRLAITTNNSPQAVRKYLKSRDLLSCFAPHIYGRTRDLGLLKPDPHCLNRALNAMGAHPSTALMIGDSLFDATAAHRAGVSFLGYARDEDKEKSLREAEVEDIVGSLEPLLRLLRERPTNLTG</sequence>
<comment type="caution">
    <text evidence="1">The sequence shown here is derived from an EMBL/GenBank/DDBJ whole genome shotgun (WGS) entry which is preliminary data.</text>
</comment>
<dbReference type="Gene3D" id="3.40.50.1000">
    <property type="entry name" value="HAD superfamily/HAD-like"/>
    <property type="match status" value="1"/>
</dbReference>
<dbReference type="NCBIfam" id="TIGR01549">
    <property type="entry name" value="HAD-SF-IA-v1"/>
    <property type="match status" value="1"/>
</dbReference>
<dbReference type="InterPro" id="IPR050155">
    <property type="entry name" value="HAD-like_hydrolase_sf"/>
</dbReference>
<dbReference type="Pfam" id="PF00702">
    <property type="entry name" value="Hydrolase"/>
    <property type="match status" value="1"/>
</dbReference>
<dbReference type="Proteomes" id="UP000053923">
    <property type="component" value="Unassembled WGS sequence"/>
</dbReference>
<dbReference type="SUPFAM" id="SSF56784">
    <property type="entry name" value="HAD-like"/>
    <property type="match status" value="1"/>
</dbReference>
<gene>
    <name evidence="1" type="ORF">ADL12_13095</name>
</gene>
<proteinExistence type="predicted"/>